<dbReference type="Gene3D" id="1.20.1530.20">
    <property type="match status" value="1"/>
</dbReference>
<feature type="transmembrane region" description="Helical" evidence="5">
    <location>
        <begin position="244"/>
        <end position="267"/>
    </location>
</feature>
<evidence type="ECO:0000256" key="5">
    <source>
        <dbReference type="SAM" id="Phobius"/>
    </source>
</evidence>
<keyword evidence="2 5" id="KW-0812">Transmembrane</keyword>
<dbReference type="Pfam" id="PF01758">
    <property type="entry name" value="SBF"/>
    <property type="match status" value="1"/>
</dbReference>
<protein>
    <submittedName>
        <fullName evidence="6">Bile acid:sodium symporter</fullName>
    </submittedName>
</protein>
<feature type="transmembrane region" description="Helical" evidence="5">
    <location>
        <begin position="184"/>
        <end position="202"/>
    </location>
</feature>
<comment type="caution">
    <text evidence="6">The sequence shown here is derived from an EMBL/GenBank/DDBJ whole genome shotgun (WGS) entry which is preliminary data.</text>
</comment>
<gene>
    <name evidence="6" type="ORF">A6D6_02455</name>
</gene>
<feature type="transmembrane region" description="Helical" evidence="5">
    <location>
        <begin position="82"/>
        <end position="102"/>
    </location>
</feature>
<dbReference type="RefSeq" id="WP_133491584.1">
    <property type="nucleotide sequence ID" value="NZ_AQPF01000019.1"/>
</dbReference>
<comment type="subcellular location">
    <subcellularLocation>
        <location evidence="1">Membrane</location>
        <topology evidence="1">Multi-pass membrane protein</topology>
    </subcellularLocation>
</comment>
<dbReference type="EMBL" id="AQPF01000019">
    <property type="protein sequence ID" value="KAF0805218.1"/>
    <property type="molecule type" value="Genomic_DNA"/>
</dbReference>
<dbReference type="InterPro" id="IPR004710">
    <property type="entry name" value="Bilac:Na_transpt"/>
</dbReference>
<keyword evidence="4 5" id="KW-0472">Membrane</keyword>
<organism evidence="6 7">
    <name type="scientific">Alcanivorax xiamenensis</name>
    <dbReference type="NCBI Taxonomy" id="1177156"/>
    <lineage>
        <taxon>Bacteria</taxon>
        <taxon>Pseudomonadati</taxon>
        <taxon>Pseudomonadota</taxon>
        <taxon>Gammaproteobacteria</taxon>
        <taxon>Oceanospirillales</taxon>
        <taxon>Alcanivoracaceae</taxon>
        <taxon>Alcanivorax</taxon>
    </lineage>
</organism>
<keyword evidence="3 5" id="KW-1133">Transmembrane helix</keyword>
<feature type="transmembrane region" description="Helical" evidence="5">
    <location>
        <begin position="214"/>
        <end position="232"/>
    </location>
</feature>
<dbReference type="InterPro" id="IPR038770">
    <property type="entry name" value="Na+/solute_symporter_sf"/>
</dbReference>
<accession>A0ABQ6Y6Z8</accession>
<evidence type="ECO:0000313" key="7">
    <source>
        <dbReference type="Proteomes" id="UP000771797"/>
    </source>
</evidence>
<dbReference type="PANTHER" id="PTHR10361">
    <property type="entry name" value="SODIUM-BILE ACID COTRANSPORTER"/>
    <property type="match status" value="1"/>
</dbReference>
<reference evidence="6 7" key="1">
    <citation type="submission" date="2012-09" db="EMBL/GenBank/DDBJ databases">
        <title>Genome Sequence of alkane-degrading Bacterium Alcanivorax sp. 6-D-6.</title>
        <authorList>
            <person name="Lai Q."/>
            <person name="Shao Z."/>
        </authorList>
    </citation>
    <scope>NUCLEOTIDE SEQUENCE [LARGE SCALE GENOMIC DNA]</scope>
    <source>
        <strain evidence="6 7">6-D-6</strain>
    </source>
</reference>
<evidence type="ECO:0000256" key="3">
    <source>
        <dbReference type="ARBA" id="ARBA00022989"/>
    </source>
</evidence>
<dbReference type="PANTHER" id="PTHR10361:SF24">
    <property type="entry name" value="P3 PROTEIN"/>
    <property type="match status" value="1"/>
</dbReference>
<name>A0ABQ6Y6Z8_9GAMM</name>
<sequence length="306" mass="32614">MYDRPNNDKEDERMDQATLIAVGLPAALFLIMVGMGLTLTPKDFREVLVAPRATLYGLVAQILLLPMVGVGLALWLDLSPALAVGLVVIAACPGGTTSNLFAFLGRGDVALSIVLTVAASLITIVTLPMFTSWALGHFQDSEQVLELPVLRTVITLFVIILVPVILGMTLRHFRRDWAEKGEKLVSVFGLLVLVAVIALLLIDLGEEALVLLKQGGAAVVLLNIIGLALGMLGGRLIGLDRPQAFTVAIELGIKNGTLGLMITLTLLQSEAMSVPAAVYGVLMFLFGFLMLGYSRLTGIGRSRTVV</sequence>
<feature type="transmembrane region" description="Helical" evidence="5">
    <location>
        <begin position="20"/>
        <end position="41"/>
    </location>
</feature>
<dbReference type="InterPro" id="IPR002657">
    <property type="entry name" value="BilAc:Na_symport/Acr3"/>
</dbReference>
<evidence type="ECO:0000256" key="1">
    <source>
        <dbReference type="ARBA" id="ARBA00004141"/>
    </source>
</evidence>
<evidence type="ECO:0000256" key="4">
    <source>
        <dbReference type="ARBA" id="ARBA00023136"/>
    </source>
</evidence>
<feature type="transmembrane region" description="Helical" evidence="5">
    <location>
        <begin position="53"/>
        <end position="76"/>
    </location>
</feature>
<keyword evidence="7" id="KW-1185">Reference proteome</keyword>
<feature type="transmembrane region" description="Helical" evidence="5">
    <location>
        <begin position="273"/>
        <end position="293"/>
    </location>
</feature>
<feature type="transmembrane region" description="Helical" evidence="5">
    <location>
        <begin position="109"/>
        <end position="130"/>
    </location>
</feature>
<dbReference type="Proteomes" id="UP000771797">
    <property type="component" value="Unassembled WGS sequence"/>
</dbReference>
<proteinExistence type="predicted"/>
<evidence type="ECO:0000313" key="6">
    <source>
        <dbReference type="EMBL" id="KAF0805218.1"/>
    </source>
</evidence>
<evidence type="ECO:0000256" key="2">
    <source>
        <dbReference type="ARBA" id="ARBA00022692"/>
    </source>
</evidence>
<feature type="transmembrane region" description="Helical" evidence="5">
    <location>
        <begin position="150"/>
        <end position="172"/>
    </location>
</feature>